<protein>
    <recommendedName>
        <fullName evidence="1">[acyl-carrier-protein] S-malonyltransferase</fullName>
        <ecNumber evidence="1">2.3.1.39</ecNumber>
    </recommendedName>
</protein>
<dbReference type="Gene3D" id="3.30.70.250">
    <property type="entry name" value="Malonyl-CoA ACP transacylase, ACP-binding"/>
    <property type="match status" value="1"/>
</dbReference>
<name>A0ABT5K0H1_9BURK</name>
<dbReference type="Pfam" id="PF00698">
    <property type="entry name" value="Acyl_transf_1"/>
    <property type="match status" value="1"/>
</dbReference>
<dbReference type="SUPFAM" id="SSF51412">
    <property type="entry name" value="Inosine monophosphate dehydrogenase (IMPDH)"/>
    <property type="match status" value="1"/>
</dbReference>
<dbReference type="Gene3D" id="3.40.366.10">
    <property type="entry name" value="Malonyl-Coenzyme A Acyl Carrier Protein, domain 2"/>
    <property type="match status" value="1"/>
</dbReference>
<organism evidence="6 7">
    <name type="scientific">Janthinobacterium fluminis</name>
    <dbReference type="NCBI Taxonomy" id="2987524"/>
    <lineage>
        <taxon>Bacteria</taxon>
        <taxon>Pseudomonadati</taxon>
        <taxon>Pseudomonadota</taxon>
        <taxon>Betaproteobacteria</taxon>
        <taxon>Burkholderiales</taxon>
        <taxon>Oxalobacteraceae</taxon>
        <taxon>Janthinobacterium</taxon>
    </lineage>
</organism>
<dbReference type="EMBL" id="JAQQXR010000004">
    <property type="protein sequence ID" value="MDC8758419.1"/>
    <property type="molecule type" value="Genomic_DNA"/>
</dbReference>
<feature type="domain" description="Malonyl-CoA:ACP transacylase (MAT)" evidence="5">
    <location>
        <begin position="17"/>
        <end position="300"/>
    </location>
</feature>
<keyword evidence="7" id="KW-1185">Reference proteome</keyword>
<proteinExistence type="predicted"/>
<evidence type="ECO:0000256" key="3">
    <source>
        <dbReference type="ARBA" id="ARBA00023315"/>
    </source>
</evidence>
<dbReference type="SMART" id="SM00827">
    <property type="entry name" value="PKS_AT"/>
    <property type="match status" value="1"/>
</dbReference>
<comment type="caution">
    <text evidence="6">The sequence shown here is derived from an EMBL/GenBank/DDBJ whole genome shotgun (WGS) entry which is preliminary data.</text>
</comment>
<dbReference type="Proteomes" id="UP001221208">
    <property type="component" value="Unassembled WGS sequence"/>
</dbReference>
<gene>
    <name evidence="6" type="primary">fabD</name>
    <name evidence="6" type="ORF">OIK44_12560</name>
</gene>
<evidence type="ECO:0000256" key="1">
    <source>
        <dbReference type="ARBA" id="ARBA00013258"/>
    </source>
</evidence>
<dbReference type="Gene3D" id="3.20.20.70">
    <property type="entry name" value="Aldolase class I"/>
    <property type="match status" value="1"/>
</dbReference>
<dbReference type="InterPro" id="IPR049489">
    <property type="entry name" value="FabD-like_helical_ins"/>
</dbReference>
<comment type="catalytic activity">
    <reaction evidence="4">
        <text>holo-[ACP] + malonyl-CoA = malonyl-[ACP] + CoA</text>
        <dbReference type="Rhea" id="RHEA:41792"/>
        <dbReference type="Rhea" id="RHEA-COMP:9623"/>
        <dbReference type="Rhea" id="RHEA-COMP:9685"/>
        <dbReference type="ChEBI" id="CHEBI:57287"/>
        <dbReference type="ChEBI" id="CHEBI:57384"/>
        <dbReference type="ChEBI" id="CHEBI:64479"/>
        <dbReference type="ChEBI" id="CHEBI:78449"/>
        <dbReference type="EC" id="2.3.1.39"/>
    </reaction>
</comment>
<evidence type="ECO:0000256" key="4">
    <source>
        <dbReference type="ARBA" id="ARBA00048462"/>
    </source>
</evidence>
<dbReference type="InterPro" id="IPR014179">
    <property type="entry name" value="PfaD-like_TIM-barrel"/>
</dbReference>
<evidence type="ECO:0000256" key="2">
    <source>
        <dbReference type="ARBA" id="ARBA00022679"/>
    </source>
</evidence>
<dbReference type="RefSeq" id="WP_273671096.1">
    <property type="nucleotide sequence ID" value="NZ_JAQQXR010000004.1"/>
</dbReference>
<sequence>MSGIQREDEGDFMKAILFPGQGSQFRGMGKELFPLYREMTETASDILGYSIEKLCTEDPDGKLNLTQYTQPALYVVNALGYRKRRDEGMARPDFVAGHSLGEYNALLAADVFDFKTGLRLVQRRGELMGAAREGGMAAVIGIDEASLAALLKQHQLTSIDLANFNTLSQTVIAGPKDAIAQAEKLLTAQQIRCAVLNVSAAFHSRYMEEAKQAFAAFLRQFRFDAPGMPVIANVSARPYRDGEAADLLARQISSPVRWTDTVRYLMGAGVTEFVEVGATVLTRLVEDIRKTATPLLVAQAPIPAAAPAAPAASGARPALLAENLGSALFRKRFGVKYAYIAGAMYRGIAAPKLVVRMGKAGLVGFFGTGGLSFADIEKGIQYIQGELRNGEAYGLNLLANYAYPELERQTVDLYLRYNVRLIEAAAFMQMTPALVLFRLKGLKRGKDGQVEGHHRILAKVSRPEVAEVFLRPAPEHIVQQLLKEGQITLEQAELAKRVPVSEDVCIEADSGGHTDGGIPTVLFPAMLALKRAMEKQFAYAEPICMGLAGGIGTPEAAAAAFMMGADFILTGSINQCTVDAGTSDDVKTLLQDINVQDTDYAPAGDMFETGAQVQVLKKGVFFPTRANKLFSLYHHHDSLDDLPEKTKKQLQTTYFKKTFEEVWNDVRKYLEGQGMRHEIVKAEANPKHKMALVFRWYFGYTSRLALAGSQDERVNYQVHTGPALGAFNQWVKGTPLESWSNRHADEIGKKLLTETAEYLNLSLDRLFPLAAA</sequence>
<accession>A0ABT5K0H1</accession>
<dbReference type="PANTHER" id="PTHR42681">
    <property type="entry name" value="MALONYL-COA-ACYL CARRIER PROTEIN TRANSACYLASE, MITOCHONDRIAL"/>
    <property type="match status" value="1"/>
</dbReference>
<dbReference type="NCBIfam" id="TIGR02814">
    <property type="entry name" value="pfaD_fam"/>
    <property type="match status" value="1"/>
</dbReference>
<dbReference type="PANTHER" id="PTHR42681:SF1">
    <property type="entry name" value="MALONYL-COA-ACYL CARRIER PROTEIN TRANSACYLASE, MITOCHONDRIAL"/>
    <property type="match status" value="1"/>
</dbReference>
<dbReference type="InterPro" id="IPR016035">
    <property type="entry name" value="Acyl_Trfase/lysoPLipase"/>
</dbReference>
<evidence type="ECO:0000259" key="5">
    <source>
        <dbReference type="SMART" id="SM00827"/>
    </source>
</evidence>
<dbReference type="InterPro" id="IPR016036">
    <property type="entry name" value="Malonyl_transacylase_ACP-bd"/>
</dbReference>
<dbReference type="SUPFAM" id="SSF55048">
    <property type="entry name" value="Probable ACP-binding domain of malonyl-CoA ACP transacylase"/>
    <property type="match status" value="1"/>
</dbReference>
<dbReference type="InterPro" id="IPR014043">
    <property type="entry name" value="Acyl_transferase_dom"/>
</dbReference>
<dbReference type="SUPFAM" id="SSF52151">
    <property type="entry name" value="FabD/lysophospholipase-like"/>
    <property type="match status" value="1"/>
</dbReference>
<dbReference type="InterPro" id="IPR004410">
    <property type="entry name" value="Malonyl_CoA-ACP_transAc_FabD"/>
</dbReference>
<evidence type="ECO:0000313" key="6">
    <source>
        <dbReference type="EMBL" id="MDC8758419.1"/>
    </source>
</evidence>
<dbReference type="GO" id="GO:0004314">
    <property type="term" value="F:[acyl-carrier-protein] S-malonyltransferase activity"/>
    <property type="evidence" value="ECO:0007669"/>
    <property type="project" value="UniProtKB-EC"/>
</dbReference>
<dbReference type="InterPro" id="IPR050858">
    <property type="entry name" value="Mal-CoA-ACP_Trans/PKS_FabD"/>
</dbReference>
<dbReference type="InterPro" id="IPR013785">
    <property type="entry name" value="Aldolase_TIM"/>
</dbReference>
<keyword evidence="3 6" id="KW-0012">Acyltransferase</keyword>
<reference evidence="6 7" key="1">
    <citation type="submission" date="2022-10" db="EMBL/GenBank/DDBJ databases">
        <title>Janthinobacterium sp. hw3 Genome sequencing.</title>
        <authorList>
            <person name="Park S."/>
        </authorList>
    </citation>
    <scope>NUCLEOTIDE SEQUENCE [LARGE SCALE GENOMIC DNA]</scope>
    <source>
        <strain evidence="7">hw3</strain>
    </source>
</reference>
<dbReference type="InterPro" id="IPR001227">
    <property type="entry name" value="Ac_transferase_dom_sf"/>
</dbReference>
<dbReference type="CDD" id="cd04742">
    <property type="entry name" value="NPD_FabD"/>
    <property type="match status" value="1"/>
</dbReference>
<evidence type="ECO:0000313" key="7">
    <source>
        <dbReference type="Proteomes" id="UP001221208"/>
    </source>
</evidence>
<dbReference type="NCBIfam" id="TIGR00128">
    <property type="entry name" value="fabD"/>
    <property type="match status" value="1"/>
</dbReference>
<dbReference type="EC" id="2.3.1.39" evidence="1"/>
<dbReference type="Pfam" id="PF21607">
    <property type="entry name" value="FabD_helical_ins"/>
    <property type="match status" value="1"/>
</dbReference>
<keyword evidence="2 6" id="KW-0808">Transferase</keyword>